<dbReference type="InterPro" id="IPR025995">
    <property type="entry name" value="Tudor-knot"/>
</dbReference>
<dbReference type="Proteomes" id="UP000887578">
    <property type="component" value="Unplaced"/>
</dbReference>
<evidence type="ECO:0000256" key="5">
    <source>
        <dbReference type="ARBA" id="ARBA00022723"/>
    </source>
</evidence>
<keyword evidence="5" id="KW-0479">Metal-binding</keyword>
<dbReference type="Pfam" id="PF11717">
    <property type="entry name" value="Tudor-knot"/>
    <property type="match status" value="1"/>
</dbReference>
<dbReference type="SUPFAM" id="SSF55729">
    <property type="entry name" value="Acyl-CoA N-acyltransferases (Nat)"/>
    <property type="match status" value="1"/>
</dbReference>
<evidence type="ECO:0000313" key="16">
    <source>
        <dbReference type="WBParaSite" id="PDA_v2.g2023.t1"/>
    </source>
</evidence>
<dbReference type="GO" id="GO:0046972">
    <property type="term" value="F:histone H4K16 acetyltransferase activity"/>
    <property type="evidence" value="ECO:0007669"/>
    <property type="project" value="TreeGrafter"/>
</dbReference>
<evidence type="ECO:0000256" key="3">
    <source>
        <dbReference type="ARBA" id="ARBA00013184"/>
    </source>
</evidence>
<evidence type="ECO:0000313" key="15">
    <source>
        <dbReference type="Proteomes" id="UP000887578"/>
    </source>
</evidence>
<dbReference type="GO" id="GO:0000724">
    <property type="term" value="P:double-strand break repair via homologous recombination"/>
    <property type="evidence" value="ECO:0007669"/>
    <property type="project" value="TreeGrafter"/>
</dbReference>
<dbReference type="SUPFAM" id="SSF54160">
    <property type="entry name" value="Chromo domain-like"/>
    <property type="match status" value="1"/>
</dbReference>
<keyword evidence="10" id="KW-0804">Transcription</keyword>
<comment type="similarity">
    <text evidence="2">Belongs to the MYST (SAS/MOZ) family.</text>
</comment>
<keyword evidence="6" id="KW-0863">Zinc-finger</keyword>
<keyword evidence="12" id="KW-0012">Acyltransferase</keyword>
<evidence type="ECO:0000259" key="14">
    <source>
        <dbReference type="PROSITE" id="PS51726"/>
    </source>
</evidence>
<comment type="subcellular location">
    <subcellularLocation>
        <location evidence="1">Nucleus</location>
    </subcellularLocation>
</comment>
<evidence type="ECO:0000256" key="13">
    <source>
        <dbReference type="PIRSR" id="PIRSR602717-51"/>
    </source>
</evidence>
<dbReference type="GO" id="GO:0005634">
    <property type="term" value="C:nucleus"/>
    <property type="evidence" value="ECO:0007669"/>
    <property type="project" value="UniProtKB-SubCell"/>
</dbReference>
<dbReference type="Gene3D" id="2.30.30.140">
    <property type="match status" value="1"/>
</dbReference>
<keyword evidence="15" id="KW-1185">Reference proteome</keyword>
<name>A0A914PNX7_9BILA</name>
<evidence type="ECO:0000256" key="10">
    <source>
        <dbReference type="ARBA" id="ARBA00023163"/>
    </source>
</evidence>
<dbReference type="Gene3D" id="1.10.10.10">
    <property type="entry name" value="Winged helix-like DNA-binding domain superfamily/Winged helix DNA-binding domain"/>
    <property type="match status" value="1"/>
</dbReference>
<keyword evidence="8" id="KW-0007">Acetylation</keyword>
<dbReference type="PANTHER" id="PTHR10615">
    <property type="entry name" value="HISTONE ACETYLTRANSFERASE"/>
    <property type="match status" value="1"/>
</dbReference>
<dbReference type="GO" id="GO:0006355">
    <property type="term" value="P:regulation of DNA-templated transcription"/>
    <property type="evidence" value="ECO:0007669"/>
    <property type="project" value="InterPro"/>
</dbReference>
<evidence type="ECO:0000256" key="4">
    <source>
        <dbReference type="ARBA" id="ARBA00022679"/>
    </source>
</evidence>
<proteinExistence type="inferred from homology"/>
<dbReference type="InterPro" id="IPR050603">
    <property type="entry name" value="MYST_HAT"/>
</dbReference>
<evidence type="ECO:0000256" key="2">
    <source>
        <dbReference type="ARBA" id="ARBA00010107"/>
    </source>
</evidence>
<dbReference type="GO" id="GO:0008270">
    <property type="term" value="F:zinc ion binding"/>
    <property type="evidence" value="ECO:0007669"/>
    <property type="project" value="UniProtKB-KW"/>
</dbReference>
<protein>
    <recommendedName>
        <fullName evidence="3">histone acetyltransferase</fullName>
        <ecNumber evidence="3">2.3.1.48</ecNumber>
    </recommendedName>
</protein>
<sequence>MVTDITTYEKSVEAVASDLFGGRNKKHLKNGIFGSIKNEKQIFTSKLIIQNSFEFPRQQSDKISEPEVFEFKASQCLFNPNKVSVNEQQQIPSNMLQQQQQIPHHSSVEMQQYPLQQEIKQEPNTESETSYVSQKTTNDTMLKNVAPKVNIGTRLFAKMKDKNEYALVEIRSIKRYHSSPPSYLYYVHFIGYNRRYDEWLEEESLDLKRIVKQSSSSEEAFDQDTLNEQEDEKDRRNIESICLNGWKIIPWYFSPYPQSFTRLPCIYLCSWCLSYFPSQESLFFHMEKCPLFGPPGLKIYEKDNLAFFEIDGIHEDVYAMNLCLLSKLFLDHKELYYDAKIFYFYVLCEKSEEGTYNIVGYFSKDKRSPEGYNLSCILVLPQFQKKGYGSLLIEFSYLLSKVEEKTGSPEKPLSDLGLLSYRSYWLYAIIEEVLSEYKHDGTIESLKGYSEKEVNINFNLKQLVKRTRICRDDLMNTMETFGIAKQLDGGGVKIVLSLKSIEKYFKNKKEKLHIDPTCLKWTPPSKYYQSFN</sequence>
<feature type="active site" description="Proton donor/acceptor" evidence="13">
    <location>
        <position position="410"/>
    </location>
</feature>
<dbReference type="CDD" id="cd04301">
    <property type="entry name" value="NAT_SF"/>
    <property type="match status" value="1"/>
</dbReference>
<keyword evidence="7" id="KW-0862">Zinc</keyword>
<organism evidence="15 16">
    <name type="scientific">Panagrolaimus davidi</name>
    <dbReference type="NCBI Taxonomy" id="227884"/>
    <lineage>
        <taxon>Eukaryota</taxon>
        <taxon>Metazoa</taxon>
        <taxon>Ecdysozoa</taxon>
        <taxon>Nematoda</taxon>
        <taxon>Chromadorea</taxon>
        <taxon>Rhabditida</taxon>
        <taxon>Tylenchina</taxon>
        <taxon>Panagrolaimomorpha</taxon>
        <taxon>Panagrolaimoidea</taxon>
        <taxon>Panagrolaimidae</taxon>
        <taxon>Panagrolaimus</taxon>
    </lineage>
</organism>
<dbReference type="InterPro" id="IPR002717">
    <property type="entry name" value="HAT_MYST-type"/>
</dbReference>
<keyword evidence="9" id="KW-0805">Transcription regulation</keyword>
<reference evidence="16" key="1">
    <citation type="submission" date="2022-11" db="UniProtKB">
        <authorList>
            <consortium name="WormBaseParasite"/>
        </authorList>
    </citation>
    <scope>IDENTIFICATION</scope>
</reference>
<dbReference type="PANTHER" id="PTHR10615:SF219">
    <property type="entry name" value="HISTONE ACETYLTRANSFERASE KAT5"/>
    <property type="match status" value="1"/>
</dbReference>
<dbReference type="EC" id="2.3.1.48" evidence="3"/>
<evidence type="ECO:0000256" key="7">
    <source>
        <dbReference type="ARBA" id="ARBA00022833"/>
    </source>
</evidence>
<dbReference type="GO" id="GO:0035267">
    <property type="term" value="C:NuA4 histone acetyltransferase complex"/>
    <property type="evidence" value="ECO:0007669"/>
    <property type="project" value="TreeGrafter"/>
</dbReference>
<evidence type="ECO:0000256" key="12">
    <source>
        <dbReference type="ARBA" id="ARBA00023315"/>
    </source>
</evidence>
<evidence type="ECO:0000256" key="1">
    <source>
        <dbReference type="ARBA" id="ARBA00004123"/>
    </source>
</evidence>
<dbReference type="AlphaFoldDB" id="A0A914PNX7"/>
<evidence type="ECO:0000256" key="11">
    <source>
        <dbReference type="ARBA" id="ARBA00023242"/>
    </source>
</evidence>
<dbReference type="Gene3D" id="3.40.630.30">
    <property type="match status" value="1"/>
</dbReference>
<evidence type="ECO:0000256" key="9">
    <source>
        <dbReference type="ARBA" id="ARBA00023015"/>
    </source>
</evidence>
<evidence type="ECO:0000256" key="8">
    <source>
        <dbReference type="ARBA" id="ARBA00022990"/>
    </source>
</evidence>
<dbReference type="PROSITE" id="PS51726">
    <property type="entry name" value="MYST_HAT"/>
    <property type="match status" value="1"/>
</dbReference>
<keyword evidence="4" id="KW-0808">Transferase</keyword>
<dbReference type="WBParaSite" id="PDA_v2.g2023.t1">
    <property type="protein sequence ID" value="PDA_v2.g2023.t1"/>
    <property type="gene ID" value="PDA_v2.g2023"/>
</dbReference>
<evidence type="ECO:0000256" key="6">
    <source>
        <dbReference type="ARBA" id="ARBA00022771"/>
    </source>
</evidence>
<dbReference type="FunFam" id="3.30.60.60:FF:000001">
    <property type="entry name" value="Histone acetyltransferase"/>
    <property type="match status" value="1"/>
</dbReference>
<dbReference type="InterPro" id="IPR016181">
    <property type="entry name" value="Acyl_CoA_acyltransferase"/>
</dbReference>
<dbReference type="InterPro" id="IPR036388">
    <property type="entry name" value="WH-like_DNA-bd_sf"/>
</dbReference>
<accession>A0A914PNX7</accession>
<feature type="domain" description="MYST-type HAT" evidence="14">
    <location>
        <begin position="233"/>
        <end position="523"/>
    </location>
</feature>
<keyword evidence="11" id="KW-0539">Nucleus</keyword>
<dbReference type="Pfam" id="PF01853">
    <property type="entry name" value="MOZ_SAS"/>
    <property type="match status" value="1"/>
</dbReference>
<dbReference type="InterPro" id="IPR040706">
    <property type="entry name" value="Zf-MYST"/>
</dbReference>
<dbReference type="Gene3D" id="3.30.60.60">
    <property type="entry name" value="N-acetyl transferase-like"/>
    <property type="match status" value="1"/>
</dbReference>
<dbReference type="Pfam" id="PF17772">
    <property type="entry name" value="zf-MYST"/>
    <property type="match status" value="1"/>
</dbReference>
<dbReference type="InterPro" id="IPR016197">
    <property type="entry name" value="Chromo-like_dom_sf"/>
</dbReference>